<sequence length="370" mass="43190">MVKTEPQTSETDQALETERRISGIDIIKVVAIFSVICGHFLLNTKYYTSSVNDFSMYLQTFIRWFVYAAVPLFIICTGYLQSRAEISKKYFSKLIRILISYIVISILCILYKQFVLKADMTWQKILLSFTNFTADSYSWYVNMYIGLFLFSPFINLMLPYLNKNKRRFQLLLLLMFVFVSIPLTYEQVMLMFPNELVVQIPNYWAGPAYPILFYLIGAYLREFKPSVNRWISAGVIVLMMLVQSVIYIAGRHLLSPGNPWFISDYSSPFLLIESVGIVLLFYNISLKTGWLRTVFLKISAVTLEMYLFSFLVDSIVYAHIDRQLTQEAIFKKYVLIVVPLNILLSLAVSLLYRFLYDRISKLKAYHLRRG</sequence>
<evidence type="ECO:0000256" key="3">
    <source>
        <dbReference type="ARBA" id="ARBA00022475"/>
    </source>
</evidence>
<feature type="transmembrane region" description="Helical" evidence="7">
    <location>
        <begin position="137"/>
        <end position="158"/>
    </location>
</feature>
<dbReference type="GO" id="GO:0005886">
    <property type="term" value="C:plasma membrane"/>
    <property type="evidence" value="ECO:0007669"/>
    <property type="project" value="UniProtKB-SubCell"/>
</dbReference>
<keyword evidence="9" id="KW-0808">Transferase</keyword>
<dbReference type="Pfam" id="PF01757">
    <property type="entry name" value="Acyl_transf_3"/>
    <property type="match status" value="1"/>
</dbReference>
<dbReference type="OrthoDB" id="2234896at2"/>
<feature type="transmembrane region" description="Helical" evidence="7">
    <location>
        <begin position="170"/>
        <end position="190"/>
    </location>
</feature>
<gene>
    <name evidence="9" type="ORF">SAMN02745823_00032</name>
</gene>
<keyword evidence="3" id="KW-1003">Cell membrane</keyword>
<feature type="transmembrane region" description="Helical" evidence="7">
    <location>
        <begin position="94"/>
        <end position="114"/>
    </location>
</feature>
<keyword evidence="9" id="KW-0012">Acyltransferase</keyword>
<evidence type="ECO:0000313" key="10">
    <source>
        <dbReference type="Proteomes" id="UP000183995"/>
    </source>
</evidence>
<keyword evidence="5 7" id="KW-1133">Transmembrane helix</keyword>
<protein>
    <submittedName>
        <fullName evidence="9">Surface polysaccharide O-acyltransferase, integral membrane enzyme</fullName>
    </submittedName>
</protein>
<dbReference type="InterPro" id="IPR002656">
    <property type="entry name" value="Acyl_transf_3_dom"/>
</dbReference>
<feature type="transmembrane region" description="Helical" evidence="7">
    <location>
        <begin position="21"/>
        <end position="41"/>
    </location>
</feature>
<name>A0A1M5TC50_9FIRM</name>
<feature type="transmembrane region" description="Helical" evidence="7">
    <location>
        <begin position="332"/>
        <end position="355"/>
    </location>
</feature>
<dbReference type="RefSeq" id="WP_073075636.1">
    <property type="nucleotide sequence ID" value="NZ_FQXV01000001.1"/>
</dbReference>
<keyword evidence="10" id="KW-1185">Reference proteome</keyword>
<keyword evidence="6 7" id="KW-0472">Membrane</keyword>
<evidence type="ECO:0000256" key="7">
    <source>
        <dbReference type="SAM" id="Phobius"/>
    </source>
</evidence>
<evidence type="ECO:0000256" key="5">
    <source>
        <dbReference type="ARBA" id="ARBA00022989"/>
    </source>
</evidence>
<proteinExistence type="inferred from homology"/>
<dbReference type="STRING" id="1123282.SAMN02745823_00032"/>
<feature type="transmembrane region" description="Helical" evidence="7">
    <location>
        <begin position="61"/>
        <end position="82"/>
    </location>
</feature>
<dbReference type="GO" id="GO:0016413">
    <property type="term" value="F:O-acetyltransferase activity"/>
    <property type="evidence" value="ECO:0007669"/>
    <property type="project" value="TreeGrafter"/>
</dbReference>
<feature type="transmembrane region" description="Helical" evidence="7">
    <location>
        <begin position="202"/>
        <end position="220"/>
    </location>
</feature>
<evidence type="ECO:0000313" key="9">
    <source>
        <dbReference type="EMBL" id="SHH48385.1"/>
    </source>
</evidence>
<feature type="transmembrane region" description="Helical" evidence="7">
    <location>
        <begin position="227"/>
        <end position="249"/>
    </location>
</feature>
<feature type="domain" description="Acyltransferase 3" evidence="8">
    <location>
        <begin position="22"/>
        <end position="349"/>
    </location>
</feature>
<accession>A0A1M5TC50</accession>
<reference evidence="9 10" key="1">
    <citation type="submission" date="2016-11" db="EMBL/GenBank/DDBJ databases">
        <authorList>
            <person name="Jaros S."/>
            <person name="Januszkiewicz K."/>
            <person name="Wedrychowicz H."/>
        </authorList>
    </citation>
    <scope>NUCLEOTIDE SEQUENCE [LARGE SCALE GENOMIC DNA]</scope>
    <source>
        <strain evidence="9 10">DSM 10068</strain>
    </source>
</reference>
<organism evidence="9 10">
    <name type="scientific">Sporobacter termitidis DSM 10068</name>
    <dbReference type="NCBI Taxonomy" id="1123282"/>
    <lineage>
        <taxon>Bacteria</taxon>
        <taxon>Bacillati</taxon>
        <taxon>Bacillota</taxon>
        <taxon>Clostridia</taxon>
        <taxon>Eubacteriales</taxon>
        <taxon>Oscillospiraceae</taxon>
        <taxon>Sporobacter</taxon>
    </lineage>
</organism>
<dbReference type="PANTHER" id="PTHR40074:SF2">
    <property type="entry name" value="O-ACETYLTRANSFERASE WECH"/>
    <property type="match status" value="1"/>
</dbReference>
<feature type="transmembrane region" description="Helical" evidence="7">
    <location>
        <begin position="269"/>
        <end position="286"/>
    </location>
</feature>
<evidence type="ECO:0000256" key="2">
    <source>
        <dbReference type="ARBA" id="ARBA00007400"/>
    </source>
</evidence>
<dbReference type="GO" id="GO:0009246">
    <property type="term" value="P:enterobacterial common antigen biosynthetic process"/>
    <property type="evidence" value="ECO:0007669"/>
    <property type="project" value="TreeGrafter"/>
</dbReference>
<dbReference type="PANTHER" id="PTHR40074">
    <property type="entry name" value="O-ACETYLTRANSFERASE WECH"/>
    <property type="match status" value="1"/>
</dbReference>
<evidence type="ECO:0000256" key="1">
    <source>
        <dbReference type="ARBA" id="ARBA00004651"/>
    </source>
</evidence>
<keyword evidence="4 7" id="KW-0812">Transmembrane</keyword>
<dbReference type="EMBL" id="FQXV01000001">
    <property type="protein sequence ID" value="SHH48385.1"/>
    <property type="molecule type" value="Genomic_DNA"/>
</dbReference>
<dbReference type="AlphaFoldDB" id="A0A1M5TC50"/>
<comment type="subcellular location">
    <subcellularLocation>
        <location evidence="1">Cell membrane</location>
        <topology evidence="1">Multi-pass membrane protein</topology>
    </subcellularLocation>
</comment>
<feature type="transmembrane region" description="Helical" evidence="7">
    <location>
        <begin position="298"/>
        <end position="320"/>
    </location>
</feature>
<comment type="similarity">
    <text evidence="2">Belongs to the acyltransferase 3 family.</text>
</comment>
<evidence type="ECO:0000256" key="4">
    <source>
        <dbReference type="ARBA" id="ARBA00022692"/>
    </source>
</evidence>
<evidence type="ECO:0000259" key="8">
    <source>
        <dbReference type="Pfam" id="PF01757"/>
    </source>
</evidence>
<evidence type="ECO:0000256" key="6">
    <source>
        <dbReference type="ARBA" id="ARBA00023136"/>
    </source>
</evidence>
<dbReference type="Proteomes" id="UP000183995">
    <property type="component" value="Unassembled WGS sequence"/>
</dbReference>